<feature type="transmembrane region" description="Helical" evidence="1">
    <location>
        <begin position="74"/>
        <end position="94"/>
    </location>
</feature>
<keyword evidence="3" id="KW-1185">Reference proteome</keyword>
<comment type="caution">
    <text evidence="2">The sequence shown here is derived from an EMBL/GenBank/DDBJ whole genome shotgun (WGS) entry which is preliminary data.</text>
</comment>
<evidence type="ECO:0000256" key="1">
    <source>
        <dbReference type="SAM" id="Phobius"/>
    </source>
</evidence>
<dbReference type="EMBL" id="JXXZ01000007">
    <property type="protein sequence ID" value="KJY99951.1"/>
    <property type="molecule type" value="Genomic_DNA"/>
</dbReference>
<reference evidence="2 3" key="1">
    <citation type="journal article" date="2015" name="BMC Genomics">
        <title>Genome mining reveals unlocked bioactive potential of marine Gram-negative bacteria.</title>
        <authorList>
            <person name="Machado H."/>
            <person name="Sonnenschein E.C."/>
            <person name="Melchiorsen J."/>
            <person name="Gram L."/>
        </authorList>
    </citation>
    <scope>NUCLEOTIDE SEQUENCE [LARGE SCALE GENOMIC DNA]</scope>
    <source>
        <strain evidence="2 3">S3137</strain>
    </source>
</reference>
<evidence type="ECO:0000313" key="3">
    <source>
        <dbReference type="Proteomes" id="UP000033664"/>
    </source>
</evidence>
<proteinExistence type="predicted"/>
<accession>A0A0F4PXK1</accession>
<evidence type="ECO:0000313" key="2">
    <source>
        <dbReference type="EMBL" id="KJY99951.1"/>
    </source>
</evidence>
<dbReference type="eggNOG" id="ENOG5032SJN">
    <property type="taxonomic scope" value="Bacteria"/>
</dbReference>
<gene>
    <name evidence="2" type="ORF">TW72_10070</name>
</gene>
<feature type="transmembrane region" description="Helical" evidence="1">
    <location>
        <begin position="100"/>
        <end position="120"/>
    </location>
</feature>
<keyword evidence="1" id="KW-0472">Membrane</keyword>
<name>A0A0F4PXK1_9GAMM</name>
<dbReference type="RefSeq" id="WP_045978716.1">
    <property type="nucleotide sequence ID" value="NZ_JXXY01000004.1"/>
</dbReference>
<keyword evidence="1" id="KW-0812">Transmembrane</keyword>
<dbReference type="PATRIC" id="fig|151081.8.peg.976"/>
<dbReference type="Proteomes" id="UP000033664">
    <property type="component" value="Unassembled WGS sequence"/>
</dbReference>
<dbReference type="AlphaFoldDB" id="A0A0F4PXK1"/>
<organism evidence="2 3">
    <name type="scientific">Pseudoalteromonas ruthenica</name>
    <dbReference type="NCBI Taxonomy" id="151081"/>
    <lineage>
        <taxon>Bacteria</taxon>
        <taxon>Pseudomonadati</taxon>
        <taxon>Pseudomonadota</taxon>
        <taxon>Gammaproteobacteria</taxon>
        <taxon>Alteromonadales</taxon>
        <taxon>Pseudoalteromonadaceae</taxon>
        <taxon>Pseudoalteromonas</taxon>
    </lineage>
</organism>
<feature type="transmembrane region" description="Helical" evidence="1">
    <location>
        <begin position="9"/>
        <end position="29"/>
    </location>
</feature>
<keyword evidence="1" id="KW-1133">Transmembrane helix</keyword>
<dbReference type="OrthoDB" id="6314396at2"/>
<dbReference type="GeneID" id="58228836"/>
<protein>
    <submittedName>
        <fullName evidence="2">Membrane protein</fullName>
    </submittedName>
</protein>
<sequence>MKHTLAKAVLYSLLAPVLIGVVLGIYYALGAQQNGAQLFFAVLLSAIANAHILGLAMAVFVVPGYLLMYKYNKVHYSGVLTLGLLGGALFSYAFGPQAGFLLIVNALMAALGSGLFLFALRRGSAREA</sequence>
<feature type="transmembrane region" description="Helical" evidence="1">
    <location>
        <begin position="35"/>
        <end position="62"/>
    </location>
</feature>